<evidence type="ECO:0000313" key="4">
    <source>
        <dbReference type="EMBL" id="CAA0811555.1"/>
    </source>
</evidence>
<evidence type="ECO:0000259" key="3">
    <source>
        <dbReference type="PROSITE" id="PS50118"/>
    </source>
</evidence>
<dbReference type="OrthoDB" id="1919336at2759"/>
<dbReference type="Pfam" id="PF00505">
    <property type="entry name" value="HMG_box"/>
    <property type="match status" value="1"/>
</dbReference>
<dbReference type="InterPro" id="IPR036910">
    <property type="entry name" value="HMG_box_dom_sf"/>
</dbReference>
<feature type="region of interest" description="Disordered" evidence="2">
    <location>
        <begin position="74"/>
        <end position="108"/>
    </location>
</feature>
<dbReference type="CDD" id="cd22005">
    <property type="entry name" value="HMG-box_AtHMGB1-like"/>
    <property type="match status" value="1"/>
</dbReference>
<feature type="DNA-binding region" description="HMG box" evidence="1">
    <location>
        <begin position="109"/>
        <end position="161"/>
    </location>
</feature>
<keyword evidence="1" id="KW-0238">DNA-binding</keyword>
<evidence type="ECO:0000256" key="2">
    <source>
        <dbReference type="SAM" id="MobiDB-lite"/>
    </source>
</evidence>
<feature type="compositionally biased region" description="Basic and acidic residues" evidence="2">
    <location>
        <begin position="76"/>
        <end position="94"/>
    </location>
</feature>
<dbReference type="GO" id="GO:0010197">
    <property type="term" value="P:polar nucleus fusion"/>
    <property type="evidence" value="ECO:0007669"/>
    <property type="project" value="TreeGrafter"/>
</dbReference>
<dbReference type="PROSITE" id="PS50118">
    <property type="entry name" value="HMG_BOX_2"/>
    <property type="match status" value="1"/>
</dbReference>
<evidence type="ECO:0000256" key="1">
    <source>
        <dbReference type="PROSITE-ProRule" id="PRU00267"/>
    </source>
</evidence>
<gene>
    <name evidence="4" type="ORF">SHERM_12608</name>
</gene>
<dbReference type="SMART" id="SM00398">
    <property type="entry name" value="HMG"/>
    <property type="match status" value="1"/>
</dbReference>
<dbReference type="AlphaFoldDB" id="A0A9N7MS78"/>
<name>A0A9N7MS78_STRHE</name>
<protein>
    <submittedName>
        <fullName evidence="4">High mobility group B protein 7</fullName>
    </submittedName>
</protein>
<accession>A0A9N7MS78</accession>
<feature type="domain" description="HMG box" evidence="3">
    <location>
        <begin position="109"/>
        <end position="161"/>
    </location>
</feature>
<proteinExistence type="predicted"/>
<feature type="region of interest" description="Disordered" evidence="2">
    <location>
        <begin position="1"/>
        <end position="36"/>
    </location>
</feature>
<dbReference type="PANTHER" id="PTHR47658:SF1">
    <property type="entry name" value="MEIOSIS INITIATOR PROTEIN"/>
    <property type="match status" value="1"/>
</dbReference>
<dbReference type="PANTHER" id="PTHR47658">
    <property type="entry name" value="HIGH MOBILITY GROUP B PROTEIN 12-RELATED"/>
    <property type="match status" value="1"/>
</dbReference>
<keyword evidence="1" id="KW-0539">Nucleus</keyword>
<comment type="caution">
    <text evidence="4">The sequence shown here is derived from an EMBL/GenBank/DDBJ whole genome shotgun (WGS) entry which is preliminary data.</text>
</comment>
<dbReference type="GO" id="GO:0005634">
    <property type="term" value="C:nucleus"/>
    <property type="evidence" value="ECO:0007669"/>
    <property type="project" value="UniProtKB-UniRule"/>
</dbReference>
<keyword evidence="5" id="KW-1185">Reference proteome</keyword>
<dbReference type="EMBL" id="CACSLK010008833">
    <property type="protein sequence ID" value="CAA0811555.1"/>
    <property type="molecule type" value="Genomic_DNA"/>
</dbReference>
<dbReference type="SUPFAM" id="SSF47095">
    <property type="entry name" value="HMG-box"/>
    <property type="match status" value="1"/>
</dbReference>
<dbReference type="GO" id="GO:0003677">
    <property type="term" value="F:DNA binding"/>
    <property type="evidence" value="ECO:0007669"/>
    <property type="project" value="UniProtKB-UniRule"/>
</dbReference>
<dbReference type="InterPro" id="IPR009071">
    <property type="entry name" value="HMG_box_dom"/>
</dbReference>
<sequence length="403" mass="44448">MAGGGSSSSNASRLRKRVEADTSSSTALKRARDGSAFAKCEECNKDVPVALISFHNCSLDAKIKMNLEAQVVEMPSEVKKKPPSERKKSSKKTESSVQKGKTANNSKKLKRPPTAFFVFMDDFRKSFKESNPDTKGAAKVAKEGGEKWKSILEREPESPFELRSRTEICAGNLIVDTSARSKLWERLALFKYGILCRKLEISVPPVKRLLERSTVVRTSGLAKTGKGPSSPQLANLTSIKIPQIVELGQRSRDAAGQLVTAQSQHGESGEGGDSVRDIARQLVVVDRELGQVGQAEDRFRYGAGEAISSEHKIGVWRVNWVTLPERGWQTTPTQPPLQGSDALVHVLRLAVVSVEMAFLKATRASLSDFQQFDLAEEIVSVVAMQMRRRRRRIILNRDFGAAI</sequence>
<reference evidence="4" key="1">
    <citation type="submission" date="2019-12" db="EMBL/GenBank/DDBJ databases">
        <authorList>
            <person name="Scholes J."/>
        </authorList>
    </citation>
    <scope>NUCLEOTIDE SEQUENCE</scope>
</reference>
<evidence type="ECO:0000313" key="5">
    <source>
        <dbReference type="Proteomes" id="UP001153555"/>
    </source>
</evidence>
<organism evidence="4 5">
    <name type="scientific">Striga hermonthica</name>
    <name type="common">Purple witchweed</name>
    <name type="synonym">Buchnera hermonthica</name>
    <dbReference type="NCBI Taxonomy" id="68872"/>
    <lineage>
        <taxon>Eukaryota</taxon>
        <taxon>Viridiplantae</taxon>
        <taxon>Streptophyta</taxon>
        <taxon>Embryophyta</taxon>
        <taxon>Tracheophyta</taxon>
        <taxon>Spermatophyta</taxon>
        <taxon>Magnoliopsida</taxon>
        <taxon>eudicotyledons</taxon>
        <taxon>Gunneridae</taxon>
        <taxon>Pentapetalae</taxon>
        <taxon>asterids</taxon>
        <taxon>lamiids</taxon>
        <taxon>Lamiales</taxon>
        <taxon>Orobanchaceae</taxon>
        <taxon>Buchnereae</taxon>
        <taxon>Striga</taxon>
    </lineage>
</organism>
<dbReference type="Proteomes" id="UP001153555">
    <property type="component" value="Unassembled WGS sequence"/>
</dbReference>
<dbReference type="Gene3D" id="1.10.30.10">
    <property type="entry name" value="High mobility group box domain"/>
    <property type="match status" value="1"/>
</dbReference>